<name>A0A1I1PZA0_9CLOT</name>
<evidence type="ECO:0000313" key="3">
    <source>
        <dbReference type="Proteomes" id="UP000199263"/>
    </source>
</evidence>
<gene>
    <name evidence="2" type="ORF">SAMN05421842_1228</name>
</gene>
<dbReference type="Proteomes" id="UP000199263">
    <property type="component" value="Unassembled WGS sequence"/>
</dbReference>
<evidence type="ECO:0000256" key="1">
    <source>
        <dbReference type="SAM" id="Phobius"/>
    </source>
</evidence>
<keyword evidence="1" id="KW-1133">Transmembrane helix</keyword>
<evidence type="ECO:0008006" key="4">
    <source>
        <dbReference type="Google" id="ProtNLM"/>
    </source>
</evidence>
<accession>A0A1I1PZA0</accession>
<dbReference type="RefSeq" id="WP_090092671.1">
    <property type="nucleotide sequence ID" value="NZ_FOMG01000022.1"/>
</dbReference>
<reference evidence="2 3" key="1">
    <citation type="submission" date="2016-10" db="EMBL/GenBank/DDBJ databases">
        <authorList>
            <person name="de Groot N.N."/>
        </authorList>
    </citation>
    <scope>NUCLEOTIDE SEQUENCE [LARGE SCALE GENOMIC DNA]</scope>
    <source>
        <strain evidence="2 3">DSM 12992</strain>
    </source>
</reference>
<dbReference type="EMBL" id="FOMG01000022">
    <property type="protein sequence ID" value="SFD15075.1"/>
    <property type="molecule type" value="Genomic_DNA"/>
</dbReference>
<keyword evidence="1" id="KW-0472">Membrane</keyword>
<dbReference type="OrthoDB" id="3034917at2"/>
<protein>
    <recommendedName>
        <fullName evidence="4">DUF4363 domain-containing protein</fullName>
    </recommendedName>
</protein>
<proteinExistence type="predicted"/>
<sequence length="126" mass="14416">MKNAMISIFLFLSIMILIYFANNSLLKLCGRITTLSEDIEITLTQDNFEEAYTQSIQLMNLIQSEGFITSIYVNHQDFDILVNDAVKLSVYLTYKDAEDADATLHSLKYNAQNIKKLQIPTLENIL</sequence>
<dbReference type="InterPro" id="IPR025373">
    <property type="entry name" value="DUF4363"/>
</dbReference>
<dbReference type="AlphaFoldDB" id="A0A1I1PZA0"/>
<feature type="transmembrane region" description="Helical" evidence="1">
    <location>
        <begin position="6"/>
        <end position="26"/>
    </location>
</feature>
<keyword evidence="3" id="KW-1185">Reference proteome</keyword>
<evidence type="ECO:0000313" key="2">
    <source>
        <dbReference type="EMBL" id="SFD15075.1"/>
    </source>
</evidence>
<organism evidence="2 3">
    <name type="scientific">Clostridium uliginosum</name>
    <dbReference type="NCBI Taxonomy" id="119641"/>
    <lineage>
        <taxon>Bacteria</taxon>
        <taxon>Bacillati</taxon>
        <taxon>Bacillota</taxon>
        <taxon>Clostridia</taxon>
        <taxon>Eubacteriales</taxon>
        <taxon>Clostridiaceae</taxon>
        <taxon>Clostridium</taxon>
    </lineage>
</organism>
<dbReference type="STRING" id="119641.SAMN05421842_1228"/>
<dbReference type="Pfam" id="PF14276">
    <property type="entry name" value="DUF4363"/>
    <property type="match status" value="1"/>
</dbReference>
<keyword evidence="1" id="KW-0812">Transmembrane</keyword>